<keyword evidence="2" id="KW-1133">Transmembrane helix</keyword>
<evidence type="ECO:0000313" key="3">
    <source>
        <dbReference type="EMBL" id="EQC29529.1"/>
    </source>
</evidence>
<dbReference type="VEuPathDB" id="FungiDB:SDRG_12778"/>
<keyword evidence="2" id="KW-0472">Membrane</keyword>
<feature type="transmembrane region" description="Helical" evidence="2">
    <location>
        <begin position="6"/>
        <end position="26"/>
    </location>
</feature>
<dbReference type="InParanoid" id="T0PVL2"/>
<dbReference type="Proteomes" id="UP000030762">
    <property type="component" value="Unassembled WGS sequence"/>
</dbReference>
<feature type="region of interest" description="Disordered" evidence="1">
    <location>
        <begin position="45"/>
        <end position="76"/>
    </location>
</feature>
<accession>T0PVL2</accession>
<evidence type="ECO:0000313" key="4">
    <source>
        <dbReference type="Proteomes" id="UP000030762"/>
    </source>
</evidence>
<dbReference type="RefSeq" id="XP_008617081.1">
    <property type="nucleotide sequence ID" value="XM_008618859.1"/>
</dbReference>
<proteinExistence type="predicted"/>
<gene>
    <name evidence="3" type="ORF">SDRG_12778</name>
</gene>
<dbReference type="GeneID" id="19953505"/>
<dbReference type="AlphaFoldDB" id="T0PVL2"/>
<dbReference type="EMBL" id="JH767183">
    <property type="protein sequence ID" value="EQC29529.1"/>
    <property type="molecule type" value="Genomic_DNA"/>
</dbReference>
<organism evidence="3 4">
    <name type="scientific">Saprolegnia diclina (strain VS20)</name>
    <dbReference type="NCBI Taxonomy" id="1156394"/>
    <lineage>
        <taxon>Eukaryota</taxon>
        <taxon>Sar</taxon>
        <taxon>Stramenopiles</taxon>
        <taxon>Oomycota</taxon>
        <taxon>Saprolegniomycetes</taxon>
        <taxon>Saprolegniales</taxon>
        <taxon>Saprolegniaceae</taxon>
        <taxon>Saprolegnia</taxon>
    </lineage>
</organism>
<evidence type="ECO:0000256" key="1">
    <source>
        <dbReference type="SAM" id="MobiDB-lite"/>
    </source>
</evidence>
<sequence length="76" mass="8190">MSAIVVVYLLALAVLAAIGGYAYYAWQQYHATLARIGARQAERRRAASPVPAKELAPTPYASVLDSRHSTTTTTVL</sequence>
<evidence type="ECO:0000256" key="2">
    <source>
        <dbReference type="SAM" id="Phobius"/>
    </source>
</evidence>
<name>T0PVL2_SAPDV</name>
<reference evidence="3 4" key="1">
    <citation type="submission" date="2012-04" db="EMBL/GenBank/DDBJ databases">
        <title>The Genome Sequence of Saprolegnia declina VS20.</title>
        <authorList>
            <consortium name="The Broad Institute Genome Sequencing Platform"/>
            <person name="Russ C."/>
            <person name="Nusbaum C."/>
            <person name="Tyler B."/>
            <person name="van West P."/>
            <person name="Dieguez-Uribeondo J."/>
            <person name="de Bruijn I."/>
            <person name="Tripathy S."/>
            <person name="Jiang R."/>
            <person name="Young S.K."/>
            <person name="Zeng Q."/>
            <person name="Gargeya S."/>
            <person name="Fitzgerald M."/>
            <person name="Haas B."/>
            <person name="Abouelleil A."/>
            <person name="Alvarado L."/>
            <person name="Arachchi H.M."/>
            <person name="Berlin A."/>
            <person name="Chapman S.B."/>
            <person name="Goldberg J."/>
            <person name="Griggs A."/>
            <person name="Gujja S."/>
            <person name="Hansen M."/>
            <person name="Howarth C."/>
            <person name="Imamovic A."/>
            <person name="Larimer J."/>
            <person name="McCowen C."/>
            <person name="Montmayeur A."/>
            <person name="Murphy C."/>
            <person name="Neiman D."/>
            <person name="Pearson M."/>
            <person name="Priest M."/>
            <person name="Roberts A."/>
            <person name="Saif S."/>
            <person name="Shea T."/>
            <person name="Sisk P."/>
            <person name="Sykes S."/>
            <person name="Wortman J."/>
            <person name="Nusbaum C."/>
            <person name="Birren B."/>
        </authorList>
    </citation>
    <scope>NUCLEOTIDE SEQUENCE [LARGE SCALE GENOMIC DNA]</scope>
    <source>
        <strain evidence="3 4">VS20</strain>
    </source>
</reference>
<keyword evidence="4" id="KW-1185">Reference proteome</keyword>
<protein>
    <submittedName>
        <fullName evidence="3">Uncharacterized protein</fullName>
    </submittedName>
</protein>
<keyword evidence="2" id="KW-0812">Transmembrane</keyword>